<keyword evidence="3" id="KW-0378">Hydrolase</keyword>
<name>A0A926KLA4_9BACL</name>
<dbReference type="InterPro" id="IPR012338">
    <property type="entry name" value="Beta-lactam/transpept-like"/>
</dbReference>
<reference evidence="11" key="1">
    <citation type="submission" date="2020-09" db="EMBL/GenBank/DDBJ databases">
        <title>Draft Genome Sequence of Paenibacillus sp. WST5.</title>
        <authorList>
            <person name="Bao Z."/>
        </authorList>
    </citation>
    <scope>NUCLEOTIDE SEQUENCE</scope>
    <source>
        <strain evidence="11">WST5</strain>
    </source>
</reference>
<keyword evidence="11" id="KW-0121">Carboxypeptidase</keyword>
<accession>A0A926KLA4</accession>
<dbReference type="Gene3D" id="3.40.710.10">
    <property type="entry name" value="DD-peptidase/beta-lactamase superfamily"/>
    <property type="match status" value="1"/>
</dbReference>
<evidence type="ECO:0000256" key="5">
    <source>
        <dbReference type="ARBA" id="ARBA00022984"/>
    </source>
</evidence>
<evidence type="ECO:0000256" key="4">
    <source>
        <dbReference type="ARBA" id="ARBA00022960"/>
    </source>
</evidence>
<dbReference type="GO" id="GO:0071555">
    <property type="term" value="P:cell wall organization"/>
    <property type="evidence" value="ECO:0007669"/>
    <property type="project" value="UniProtKB-KW"/>
</dbReference>
<evidence type="ECO:0000256" key="7">
    <source>
        <dbReference type="PIRSR" id="PIRSR618044-1"/>
    </source>
</evidence>
<dbReference type="PANTHER" id="PTHR21581:SF11">
    <property type="entry name" value="D-ALANYL-D-ALANINE CARBOXYPEPTIDASE DACA"/>
    <property type="match status" value="1"/>
</dbReference>
<keyword evidence="5" id="KW-0573">Peptidoglycan synthesis</keyword>
<comment type="caution">
    <text evidence="11">The sequence shown here is derived from an EMBL/GenBank/DDBJ whole genome shotgun (WGS) entry which is preliminary data.</text>
</comment>
<dbReference type="InterPro" id="IPR001967">
    <property type="entry name" value="Peptidase_S11_N"/>
</dbReference>
<gene>
    <name evidence="11" type="ORF">ICC18_03635</name>
</gene>
<dbReference type="PANTHER" id="PTHR21581">
    <property type="entry name" value="D-ALANYL-D-ALANINE CARBOXYPEPTIDASE"/>
    <property type="match status" value="1"/>
</dbReference>
<keyword evidence="6" id="KW-0961">Cell wall biogenesis/degradation</keyword>
<comment type="similarity">
    <text evidence="1 9">Belongs to the peptidase S11 family.</text>
</comment>
<dbReference type="RefSeq" id="WP_188172993.1">
    <property type="nucleotide sequence ID" value="NZ_JACVVD010000001.1"/>
</dbReference>
<dbReference type="AlphaFoldDB" id="A0A926KLA4"/>
<evidence type="ECO:0000256" key="6">
    <source>
        <dbReference type="ARBA" id="ARBA00023316"/>
    </source>
</evidence>
<evidence type="ECO:0000259" key="10">
    <source>
        <dbReference type="Pfam" id="PF00768"/>
    </source>
</evidence>
<proteinExistence type="inferred from homology"/>
<dbReference type="EMBL" id="JACVVD010000001">
    <property type="protein sequence ID" value="MBD0379218.1"/>
    <property type="molecule type" value="Genomic_DNA"/>
</dbReference>
<protein>
    <submittedName>
        <fullName evidence="11">D-alanyl-D-alanine carboxypeptidase</fullName>
    </submittedName>
</protein>
<evidence type="ECO:0000256" key="9">
    <source>
        <dbReference type="RuleBase" id="RU004016"/>
    </source>
</evidence>
<organism evidence="11 12">
    <name type="scientific">Paenibacillus sedimenti</name>
    <dbReference type="NCBI Taxonomy" id="2770274"/>
    <lineage>
        <taxon>Bacteria</taxon>
        <taxon>Bacillati</taxon>
        <taxon>Bacillota</taxon>
        <taxon>Bacilli</taxon>
        <taxon>Bacillales</taxon>
        <taxon>Paenibacillaceae</taxon>
        <taxon>Paenibacillus</taxon>
    </lineage>
</organism>
<feature type="domain" description="Peptidase S11 D-alanyl-D-alanine carboxypeptidase A N-terminal" evidence="10">
    <location>
        <begin position="28"/>
        <end position="273"/>
    </location>
</feature>
<keyword evidence="11" id="KW-0645">Protease</keyword>
<dbReference type="PRINTS" id="PR00725">
    <property type="entry name" value="DADACBPTASE1"/>
</dbReference>
<feature type="binding site" evidence="8">
    <location>
        <position position="243"/>
    </location>
    <ligand>
        <name>substrate</name>
    </ligand>
</feature>
<keyword evidence="4" id="KW-0133">Cell shape</keyword>
<dbReference type="GO" id="GO:0008360">
    <property type="term" value="P:regulation of cell shape"/>
    <property type="evidence" value="ECO:0007669"/>
    <property type="project" value="UniProtKB-KW"/>
</dbReference>
<dbReference type="GO" id="GO:0009002">
    <property type="term" value="F:serine-type D-Ala-D-Ala carboxypeptidase activity"/>
    <property type="evidence" value="ECO:0007669"/>
    <property type="project" value="InterPro"/>
</dbReference>
<dbReference type="GO" id="GO:0006508">
    <property type="term" value="P:proteolysis"/>
    <property type="evidence" value="ECO:0007669"/>
    <property type="project" value="InterPro"/>
</dbReference>
<dbReference type="Pfam" id="PF00768">
    <property type="entry name" value="Peptidase_S11"/>
    <property type="match status" value="1"/>
</dbReference>
<keyword evidence="12" id="KW-1185">Reference proteome</keyword>
<dbReference type="InterPro" id="IPR018044">
    <property type="entry name" value="Peptidase_S11"/>
</dbReference>
<keyword evidence="2" id="KW-0732">Signal</keyword>
<evidence type="ECO:0000256" key="2">
    <source>
        <dbReference type="ARBA" id="ARBA00022729"/>
    </source>
</evidence>
<sequence>MKKLGWLFLFMVIAGFLLMRLTNHESFADNPKVDAKAAFLMDAQTGDVYYKYNADHALPPASMSKMMTELIILEDIRDGKTKWNDPVSISSYAANVTGAQVGLKAKEKLSIRELFEAMVVHSANDAAVALAEHVSGTESKFVARMNRTAQTVGLSSKTKFANATGLSSEDLQGIKSAASGGDTVMTARDIAKLAAYLIGKHPDILDISQMSKVNFSRKSITLQTTNLMLPGNLFAYSGNDGLKTGFTDEAGYCFTGTALRDGKRLISVVMGARDSESRFIETKKLFTYGFAK</sequence>
<feature type="active site" description="Acyl-ester intermediate" evidence="7">
    <location>
        <position position="62"/>
    </location>
</feature>
<evidence type="ECO:0000256" key="1">
    <source>
        <dbReference type="ARBA" id="ARBA00007164"/>
    </source>
</evidence>
<dbReference type="GO" id="GO:0009252">
    <property type="term" value="P:peptidoglycan biosynthetic process"/>
    <property type="evidence" value="ECO:0007669"/>
    <property type="project" value="UniProtKB-KW"/>
</dbReference>
<feature type="active site" description="Proton acceptor" evidence="7">
    <location>
        <position position="65"/>
    </location>
</feature>
<dbReference type="SUPFAM" id="SSF56601">
    <property type="entry name" value="beta-lactamase/transpeptidase-like"/>
    <property type="match status" value="1"/>
</dbReference>
<evidence type="ECO:0000256" key="3">
    <source>
        <dbReference type="ARBA" id="ARBA00022801"/>
    </source>
</evidence>
<evidence type="ECO:0000256" key="8">
    <source>
        <dbReference type="PIRSR" id="PIRSR618044-2"/>
    </source>
</evidence>
<feature type="active site" evidence="7">
    <location>
        <position position="122"/>
    </location>
</feature>
<evidence type="ECO:0000313" key="12">
    <source>
        <dbReference type="Proteomes" id="UP000650466"/>
    </source>
</evidence>
<evidence type="ECO:0000313" key="11">
    <source>
        <dbReference type="EMBL" id="MBD0379218.1"/>
    </source>
</evidence>
<dbReference type="Proteomes" id="UP000650466">
    <property type="component" value="Unassembled WGS sequence"/>
</dbReference>